<dbReference type="InterPro" id="IPR038590">
    <property type="entry name" value="YaeQ_sf"/>
</dbReference>
<evidence type="ECO:0000313" key="1">
    <source>
        <dbReference type="EMBL" id="KJZ07530.1"/>
    </source>
</evidence>
<dbReference type="PANTHER" id="PTHR38784">
    <property type="entry name" value="SUCROSE PHOSPHORYLASE"/>
    <property type="match status" value="1"/>
</dbReference>
<dbReference type="AlphaFoldDB" id="A0A0F4QJT8"/>
<dbReference type="Gene3D" id="3.10.640.10">
    <property type="entry name" value="Restriction endonuclease-like alpha-beta roll domain"/>
    <property type="match status" value="1"/>
</dbReference>
<dbReference type="RefSeq" id="WP_046005816.1">
    <property type="nucleotide sequence ID" value="NZ_JXYA01000036.1"/>
</dbReference>
<dbReference type="OrthoDB" id="5293309at2"/>
<dbReference type="EMBL" id="JXYA01000036">
    <property type="protein sequence ID" value="KJZ07530.1"/>
    <property type="molecule type" value="Genomic_DNA"/>
</dbReference>
<accession>A0A0F4QJT8</accession>
<dbReference type="SMART" id="SM01322">
    <property type="entry name" value="YaeQ"/>
    <property type="match status" value="1"/>
</dbReference>
<dbReference type="Pfam" id="PF07152">
    <property type="entry name" value="YaeQ"/>
    <property type="match status" value="1"/>
</dbReference>
<dbReference type="PANTHER" id="PTHR38784:SF1">
    <property type="entry name" value="SUCROSE PHOSPHORYLASE"/>
    <property type="match status" value="1"/>
</dbReference>
<dbReference type="Proteomes" id="UP000033452">
    <property type="component" value="Unassembled WGS sequence"/>
</dbReference>
<dbReference type="InterPro" id="IPR011335">
    <property type="entry name" value="Restrct_endonuc-II-like"/>
</dbReference>
<organism evidence="1 2">
    <name type="scientific">Pseudoalteromonas rubra</name>
    <dbReference type="NCBI Taxonomy" id="43658"/>
    <lineage>
        <taxon>Bacteria</taxon>
        <taxon>Pseudomonadati</taxon>
        <taxon>Pseudomonadota</taxon>
        <taxon>Gammaproteobacteria</taxon>
        <taxon>Alteromonadales</taxon>
        <taxon>Pseudoalteromonadaceae</taxon>
        <taxon>Pseudoalteromonas</taxon>
    </lineage>
</organism>
<proteinExistence type="predicted"/>
<evidence type="ECO:0000313" key="2">
    <source>
        <dbReference type="Proteomes" id="UP000033452"/>
    </source>
</evidence>
<dbReference type="PATRIC" id="fig|43658.5.peg.3194"/>
<keyword evidence="2" id="KW-1185">Reference proteome</keyword>
<sequence length="179" mass="20519">MALKATILKANLSLSDMDRHVYQDISVTLAQHPSENAQRVMVRLLAFALEYQDGLSFSKGLCVEDEPDIWLKNYSDEIELWLSVGLPEEKWLKKASNRAKQVVLYTYGENNQGPWWQKNQNTLRQYTNLKIISLPYSATSVMAEMLTRTMALTVTVQDGEIWFSDEQHSVHLIPETLQG</sequence>
<comment type="caution">
    <text evidence="1">The sequence shown here is derived from an EMBL/GenBank/DDBJ whole genome shotgun (WGS) entry which is preliminary data.</text>
</comment>
<gene>
    <name evidence="1" type="ORF">TW77_15090</name>
</gene>
<dbReference type="SUPFAM" id="SSF52980">
    <property type="entry name" value="Restriction endonuclease-like"/>
    <property type="match status" value="1"/>
</dbReference>
<protein>
    <recommendedName>
        <fullName evidence="3">YaeQ family protein</fullName>
    </recommendedName>
</protein>
<evidence type="ECO:0008006" key="3">
    <source>
        <dbReference type="Google" id="ProtNLM"/>
    </source>
</evidence>
<dbReference type="InterPro" id="IPR009822">
    <property type="entry name" value="YaeQ"/>
</dbReference>
<reference evidence="1 2" key="1">
    <citation type="journal article" date="2015" name="BMC Genomics">
        <title>Genome mining reveals unlocked bioactive potential of marine Gram-negative bacteria.</title>
        <authorList>
            <person name="Machado H."/>
            <person name="Sonnenschein E.C."/>
            <person name="Melchiorsen J."/>
            <person name="Gram L."/>
        </authorList>
    </citation>
    <scope>NUCLEOTIDE SEQUENCE [LARGE SCALE GENOMIC DNA]</scope>
    <source>
        <strain evidence="1 2">S2471</strain>
    </source>
</reference>
<dbReference type="CDD" id="cd22368">
    <property type="entry name" value="YaeQ-like"/>
    <property type="match status" value="1"/>
</dbReference>
<dbReference type="PIRSF" id="PIRSF011484">
    <property type="entry name" value="YaeQ"/>
    <property type="match status" value="1"/>
</dbReference>
<name>A0A0F4QJT8_9GAMM</name>